<feature type="region of interest" description="Disordered" evidence="6">
    <location>
        <begin position="298"/>
        <end position="328"/>
    </location>
</feature>
<dbReference type="Proteomes" id="UP000613740">
    <property type="component" value="Unassembled WGS sequence"/>
</dbReference>
<dbReference type="InterPro" id="IPR045347">
    <property type="entry name" value="HIND"/>
</dbReference>
<dbReference type="EMBL" id="JAEHOD010000001">
    <property type="protein sequence ID" value="KAG2454998.1"/>
    <property type="molecule type" value="Genomic_DNA"/>
</dbReference>
<gene>
    <name evidence="7" type="ORF">HYH02_000823</name>
</gene>
<feature type="compositionally biased region" description="Basic and acidic residues" evidence="6">
    <location>
        <begin position="414"/>
        <end position="434"/>
    </location>
</feature>
<comment type="caution">
    <text evidence="7">The sequence shown here is derived from an EMBL/GenBank/DDBJ whole genome shotgun (WGS) entry which is preliminary data.</text>
</comment>
<feature type="region of interest" description="Disordered" evidence="6">
    <location>
        <begin position="771"/>
        <end position="841"/>
    </location>
</feature>
<dbReference type="GO" id="GO:0000481">
    <property type="term" value="P:maturation of 5S rRNA"/>
    <property type="evidence" value="ECO:0007669"/>
    <property type="project" value="TreeGrafter"/>
</dbReference>
<evidence type="ECO:0000256" key="4">
    <source>
        <dbReference type="ARBA" id="ARBA00023187"/>
    </source>
</evidence>
<evidence type="ECO:0000256" key="6">
    <source>
        <dbReference type="SAM" id="MobiDB-lite"/>
    </source>
</evidence>
<evidence type="ECO:0008006" key="9">
    <source>
        <dbReference type="Google" id="ProtNLM"/>
    </source>
</evidence>
<feature type="region of interest" description="Disordered" evidence="6">
    <location>
        <begin position="516"/>
        <end position="625"/>
    </location>
</feature>
<evidence type="ECO:0000313" key="7">
    <source>
        <dbReference type="EMBL" id="KAG2454998.1"/>
    </source>
</evidence>
<keyword evidence="5" id="KW-0539">Nucleus</keyword>
<feature type="region of interest" description="Disordered" evidence="6">
    <location>
        <begin position="27"/>
        <end position="58"/>
    </location>
</feature>
<evidence type="ECO:0000313" key="8">
    <source>
        <dbReference type="Proteomes" id="UP000613740"/>
    </source>
</evidence>
<evidence type="ECO:0000256" key="1">
    <source>
        <dbReference type="ARBA" id="ARBA00004123"/>
    </source>
</evidence>
<feature type="compositionally biased region" description="Low complexity" evidence="6">
    <location>
        <begin position="441"/>
        <end position="452"/>
    </location>
</feature>
<feature type="compositionally biased region" description="Pro residues" evidence="6">
    <location>
        <begin position="807"/>
        <end position="825"/>
    </location>
</feature>
<dbReference type="Pfam" id="PF03343">
    <property type="entry name" value="SART-1"/>
    <property type="match status" value="2"/>
</dbReference>
<feature type="compositionally biased region" description="Basic and acidic residues" evidence="6">
    <location>
        <begin position="38"/>
        <end position="50"/>
    </location>
</feature>
<dbReference type="PANTHER" id="PTHR14152">
    <property type="entry name" value="SQUAMOUS CELL CARCINOMA ANTIGEN RECOGNISED BY CYTOTOXIC T LYMPHOCYTES"/>
    <property type="match status" value="1"/>
</dbReference>
<evidence type="ECO:0000256" key="2">
    <source>
        <dbReference type="ARBA" id="ARBA00006076"/>
    </source>
</evidence>
<feature type="compositionally biased region" description="Low complexity" evidence="6">
    <location>
        <begin position="516"/>
        <end position="540"/>
    </location>
</feature>
<dbReference type="OrthoDB" id="5583at2759"/>
<reference evidence="7" key="1">
    <citation type="journal article" date="2020" name="bioRxiv">
        <title>Comparative genomics of Chlamydomonas.</title>
        <authorList>
            <person name="Craig R.J."/>
            <person name="Hasan A.R."/>
            <person name="Ness R.W."/>
            <person name="Keightley P.D."/>
        </authorList>
    </citation>
    <scope>NUCLEOTIDE SEQUENCE</scope>
    <source>
        <strain evidence="7">CCAP 11/173</strain>
    </source>
</reference>
<sequence>MEDNSGNEISLSIEETNKLRISLGLKPLRLDSGPSQADVERQNHEAKKQQEAAAQAQELRKKLEAAREKRLMDAKLKAVKTLGAADGDDGDGDMASWVEKNRRLEQQRREEAAAKAAAAAEKAAAARNKRKKRDDSDDEGGGGGYKADDLSGLKVRHDLGEVLEGETVIVTLADKPLLDDKGNLREGDSGDELENTLLAEEKRRRKAMKAAKKEAKPLWEEDGKVRTILDKYDEEEEEVVVAIGSGGMLEADRIRRQEEVRKKLAEGNAKLATFEGAAAAGTGTGAGGDYYTSAEMAAFSKPRKKKEKKERRIRAKSAEPEQEPEGDILATLEAQAEEAGGGAADLGRRADRGAALAAKEEAAKVAAEQKRARFEAAVQKANWASQFLRNAKGGMAGAAAAAGGAIGEEDEAADRELRESLERARRLAEKKKKEEEEEAARQAAEAAEAEAAGSGEDMEVEGEEKKDRKPAAPKSGIAALFADIAVKKEPEAAGGGGGGTVLTETMEFVRNITAAPSKAAAKAPNGAASPAPRDGAASAGGSAGGARGAYADGDGSDLDDDDGGGDARMRDSGGGTWMAAADGEGDGGEGGGGKGGREGSAGPAGGRGASRERSLPPDDVGITGERAVGRGLAGALGLLQNKGELKDGVEWSGRNTDRSKNALQGLEDVFTGGRQTDRVARSVEAALTVKDKYGRVLTPKERFRQLCHSFHGIKPSKNQVDKAAARDAKELAIKKAATSEDPSAELDRLRAVQRATGSAYVVLSGKNAGLPAAAAGGGGGGGGGDSDDEDMGRGRGGGGGGGGRMKPPAPRPPGGGKGGPPPGGPAFPLSGARGTVGNLTPLLGDRKVEAMLGIKKPGGKK</sequence>
<dbReference type="AlphaFoldDB" id="A0A835WXJ3"/>
<feature type="compositionally biased region" description="Gly residues" evidence="6">
    <location>
        <begin position="775"/>
        <end position="784"/>
    </location>
</feature>
<comment type="subcellular location">
    <subcellularLocation>
        <location evidence="1">Nucleus</location>
    </subcellularLocation>
</comment>
<comment type="similarity">
    <text evidence="2">Belongs to the SNU66/SART1 family.</text>
</comment>
<feature type="compositionally biased region" description="Low complexity" evidence="6">
    <location>
        <begin position="114"/>
        <end position="126"/>
    </location>
</feature>
<keyword evidence="8" id="KW-1185">Reference proteome</keyword>
<keyword evidence="3" id="KW-0507">mRNA processing</keyword>
<protein>
    <recommendedName>
        <fullName evidence="9">SART-1 protein</fullName>
    </recommendedName>
</protein>
<dbReference type="GO" id="GO:0045292">
    <property type="term" value="P:mRNA cis splicing, via spliceosome"/>
    <property type="evidence" value="ECO:0007669"/>
    <property type="project" value="TreeGrafter"/>
</dbReference>
<accession>A0A835WXJ3</accession>
<proteinExistence type="inferred from homology"/>
<dbReference type="PANTHER" id="PTHR14152:SF5">
    <property type="entry name" value="U4_U6.U5 TRI-SNRNP-ASSOCIATED PROTEIN 1"/>
    <property type="match status" value="1"/>
</dbReference>
<feature type="compositionally biased region" description="Basic residues" evidence="6">
    <location>
        <begin position="301"/>
        <end position="315"/>
    </location>
</feature>
<feature type="compositionally biased region" description="Acidic residues" evidence="6">
    <location>
        <begin position="554"/>
        <end position="564"/>
    </location>
</feature>
<evidence type="ECO:0000256" key="3">
    <source>
        <dbReference type="ARBA" id="ARBA00022664"/>
    </source>
</evidence>
<dbReference type="GO" id="GO:0046540">
    <property type="term" value="C:U4/U6 x U5 tri-snRNP complex"/>
    <property type="evidence" value="ECO:0007669"/>
    <property type="project" value="InterPro"/>
</dbReference>
<evidence type="ECO:0000256" key="5">
    <source>
        <dbReference type="ARBA" id="ARBA00023242"/>
    </source>
</evidence>
<feature type="compositionally biased region" description="Gly residues" evidence="6">
    <location>
        <begin position="588"/>
        <end position="608"/>
    </location>
</feature>
<organism evidence="7 8">
    <name type="scientific">Chlamydomonas schloesseri</name>
    <dbReference type="NCBI Taxonomy" id="2026947"/>
    <lineage>
        <taxon>Eukaryota</taxon>
        <taxon>Viridiplantae</taxon>
        <taxon>Chlorophyta</taxon>
        <taxon>core chlorophytes</taxon>
        <taxon>Chlorophyceae</taxon>
        <taxon>CS clade</taxon>
        <taxon>Chlamydomonadales</taxon>
        <taxon>Chlamydomonadaceae</taxon>
        <taxon>Chlamydomonas</taxon>
    </lineage>
</organism>
<dbReference type="Pfam" id="PF19252">
    <property type="entry name" value="HIND"/>
    <property type="match status" value="1"/>
</dbReference>
<name>A0A835WXJ3_9CHLO</name>
<feature type="region of interest" description="Disordered" evidence="6">
    <location>
        <begin position="80"/>
        <end position="150"/>
    </location>
</feature>
<feature type="compositionally biased region" description="Basic and acidic residues" evidence="6">
    <location>
        <begin position="99"/>
        <end position="113"/>
    </location>
</feature>
<feature type="compositionally biased region" description="Gly residues" evidence="6">
    <location>
        <begin position="794"/>
        <end position="804"/>
    </location>
</feature>
<dbReference type="InterPro" id="IPR005011">
    <property type="entry name" value="SNU66/SART1"/>
</dbReference>
<feature type="region of interest" description="Disordered" evidence="6">
    <location>
        <begin position="398"/>
        <end position="475"/>
    </location>
</feature>
<keyword evidence="4" id="KW-0508">mRNA splicing</keyword>